<proteinExistence type="predicted"/>
<evidence type="ECO:0000256" key="1">
    <source>
        <dbReference type="SAM" id="MobiDB-lite"/>
    </source>
</evidence>
<reference evidence="2" key="1">
    <citation type="journal article" date="2022" name="Int. J. Mol. Sci.">
        <title>Draft Genome of Tanacetum Coccineum: Genomic Comparison of Closely Related Tanacetum-Family Plants.</title>
        <authorList>
            <person name="Yamashiro T."/>
            <person name="Shiraishi A."/>
            <person name="Nakayama K."/>
            <person name="Satake H."/>
        </authorList>
    </citation>
    <scope>NUCLEOTIDE SEQUENCE</scope>
</reference>
<feature type="region of interest" description="Disordered" evidence="1">
    <location>
        <begin position="117"/>
        <end position="143"/>
    </location>
</feature>
<evidence type="ECO:0000313" key="2">
    <source>
        <dbReference type="EMBL" id="GJT95767.1"/>
    </source>
</evidence>
<evidence type="ECO:0000313" key="3">
    <source>
        <dbReference type="Proteomes" id="UP001151760"/>
    </source>
</evidence>
<gene>
    <name evidence="2" type="ORF">Tco_1091285</name>
</gene>
<reference evidence="2" key="2">
    <citation type="submission" date="2022-01" db="EMBL/GenBank/DDBJ databases">
        <authorList>
            <person name="Yamashiro T."/>
            <person name="Shiraishi A."/>
            <person name="Satake H."/>
            <person name="Nakayama K."/>
        </authorList>
    </citation>
    <scope>NUCLEOTIDE SEQUENCE</scope>
</reference>
<sequence>MYHGLALMAKAFKTKLTHTNQQQENFIQNPRMADCSTRVFKVAVLNQARAVGMSYGNNGIKIGVTMQWIGVIFAEELHSGQLRINPFKAYREEKYVPNKVKASVTINPITVSQPHVITKKDVNSDSNGLSSTGVDNTAKTRRP</sequence>
<keyword evidence="3" id="KW-1185">Reference proteome</keyword>
<dbReference type="Proteomes" id="UP001151760">
    <property type="component" value="Unassembled WGS sequence"/>
</dbReference>
<feature type="compositionally biased region" description="Polar residues" evidence="1">
    <location>
        <begin position="124"/>
        <end position="137"/>
    </location>
</feature>
<dbReference type="EMBL" id="BQNB010020420">
    <property type="protein sequence ID" value="GJT95767.1"/>
    <property type="molecule type" value="Genomic_DNA"/>
</dbReference>
<name>A0ABQ5I8Y9_9ASTR</name>
<organism evidence="2 3">
    <name type="scientific">Tanacetum coccineum</name>
    <dbReference type="NCBI Taxonomy" id="301880"/>
    <lineage>
        <taxon>Eukaryota</taxon>
        <taxon>Viridiplantae</taxon>
        <taxon>Streptophyta</taxon>
        <taxon>Embryophyta</taxon>
        <taxon>Tracheophyta</taxon>
        <taxon>Spermatophyta</taxon>
        <taxon>Magnoliopsida</taxon>
        <taxon>eudicotyledons</taxon>
        <taxon>Gunneridae</taxon>
        <taxon>Pentapetalae</taxon>
        <taxon>asterids</taxon>
        <taxon>campanulids</taxon>
        <taxon>Asterales</taxon>
        <taxon>Asteraceae</taxon>
        <taxon>Asteroideae</taxon>
        <taxon>Anthemideae</taxon>
        <taxon>Anthemidinae</taxon>
        <taxon>Tanacetum</taxon>
    </lineage>
</organism>
<accession>A0ABQ5I8Y9</accession>
<comment type="caution">
    <text evidence="2">The sequence shown here is derived from an EMBL/GenBank/DDBJ whole genome shotgun (WGS) entry which is preliminary data.</text>
</comment>
<protein>
    <submittedName>
        <fullName evidence="2">Uncharacterized protein</fullName>
    </submittedName>
</protein>